<protein>
    <recommendedName>
        <fullName evidence="12">Nuclear pore complex protein An-Nup82</fullName>
    </recommendedName>
</protein>
<feature type="coiled-coil region" evidence="8">
    <location>
        <begin position="861"/>
        <end position="895"/>
    </location>
</feature>
<evidence type="ECO:0000256" key="6">
    <source>
        <dbReference type="ARBA" id="ARBA00023132"/>
    </source>
</evidence>
<dbReference type="SUPFAM" id="SSF50978">
    <property type="entry name" value="WD40 repeat-like"/>
    <property type="match status" value="1"/>
</dbReference>
<sequence>MLHRLGDAIGDVSGKAVVGWRAGVEQLLHHVQRRTRASNRSSSAQPRFCQPSLVRVLPAASTSNPCRCTLACLTAYIFCLPTKSQLCNLTTQHNTTTSASLPPPFPPREAGHGSSLPNPSLVLAPVRARRMPKVKHYSAAWLSGSATGHQLFEPSAESIRSRALSPAYSSKKKPVPGPRRTIARRGTEVFVAVGREIRWGDLVYLKDEWASKLQSRARSGSTVRIKREDSYHSIDGDGDIAAAPGLRVLKTPVADDIRQLIISPNSNYLAILTTHTVHICVLPDSSHLTSEDTGPMRPKIFTLGPTTHVTSRSPIASALWHPLGVNGSCIVTVTTDAIVRLWELSPENRWSFDTPATSVDLKKLADGTTLDQDFAASTTTTNKGFSPDSFEMEVAAAAFATKGSGGWNPMTLWVAMREGDVYALCPLLPQRWAPPPTLIPSLSVSIVTTVASIEDDPAIDDNERLLAQQQMQWMGELDSQEPQVIEGLPGEPPVEVFTRPSHPGAIPRLQGPFYLDSNPDSNDDLDTTITDILVIGKKTETDDLMMGEDEELDMDGDQEGLSLAVICLLSTSGQVRVYLDLEGVQAQWLPPRSKSKAIRVPAALDQPSLLTFQAIDTMSPVEITEESWPLFSTDVMSRYNFFVTHQAAITFVSLTSWVFRLEGELLGDHEAGTDFRIGLLVNSQSARDRIFAQPTADIAVPLAAAVAIRDPDLGYFLLSATPHDPIALTFETPDIDLAPIRSESPVREREASMAPLDFYEPRPVFNPPYAFDEGSSLPVFLERLRSSRHKTLVNQEVKLSPLTLQLFTDAHKVLSDETYKLGLAAAEVFRRCELLQSELRQQVSKANEVKGKIDAISGASRDNNEADNAMYERRISEAKERQERLTERVENLRKVVGKATTRDLSTKERAFVEEVRTVEASVSRPTGGEEAEARQRSKQLWKRLEEVKRLQGELVGEVESLRRFGDVEEVTSASELRIPQDIRRSKLQQVQGLLSRETALVEAVTARLERLQANMAHDQHLANSQLGLGMDNTPTGPKTPATALRKAAIGLVGKGLDEQQGGGGGEMKPGSANAGLRGGT</sequence>
<evidence type="ECO:0000256" key="8">
    <source>
        <dbReference type="SAM" id="Coils"/>
    </source>
</evidence>
<evidence type="ECO:0000256" key="3">
    <source>
        <dbReference type="ARBA" id="ARBA00022816"/>
    </source>
</evidence>
<dbReference type="GO" id="GO:0017056">
    <property type="term" value="F:structural constituent of nuclear pore"/>
    <property type="evidence" value="ECO:0007669"/>
    <property type="project" value="InterPro"/>
</dbReference>
<evidence type="ECO:0000256" key="4">
    <source>
        <dbReference type="ARBA" id="ARBA00022927"/>
    </source>
</evidence>
<dbReference type="AlphaFoldDB" id="A0A2U3DRI4"/>
<organism evidence="10 11">
    <name type="scientific">Purpureocillium lilacinum</name>
    <name type="common">Paecilomyces lilacinus</name>
    <dbReference type="NCBI Taxonomy" id="33203"/>
    <lineage>
        <taxon>Eukaryota</taxon>
        <taxon>Fungi</taxon>
        <taxon>Dikarya</taxon>
        <taxon>Ascomycota</taxon>
        <taxon>Pezizomycotina</taxon>
        <taxon>Sordariomycetes</taxon>
        <taxon>Hypocreomycetidae</taxon>
        <taxon>Hypocreales</taxon>
        <taxon>Ophiocordycipitaceae</taxon>
        <taxon>Purpureocillium</taxon>
    </lineage>
</organism>
<dbReference type="PANTHER" id="PTHR13257">
    <property type="entry name" value="NUCLEOPORIN NUP84-RELATED"/>
    <property type="match status" value="1"/>
</dbReference>
<keyword evidence="3" id="KW-0509">mRNA transport</keyword>
<keyword evidence="2" id="KW-0813">Transport</keyword>
<evidence type="ECO:0000256" key="9">
    <source>
        <dbReference type="SAM" id="MobiDB-lite"/>
    </source>
</evidence>
<dbReference type="Proteomes" id="UP000245956">
    <property type="component" value="Unassembled WGS sequence"/>
</dbReference>
<keyword evidence="6" id="KW-0906">Nuclear pore complex</keyword>
<comment type="caution">
    <text evidence="10">The sequence shown here is derived from an EMBL/GenBank/DDBJ whole genome shotgun (WGS) entry which is preliminary data.</text>
</comment>
<evidence type="ECO:0000256" key="1">
    <source>
        <dbReference type="ARBA" id="ARBA00004567"/>
    </source>
</evidence>
<comment type="subcellular location">
    <subcellularLocation>
        <location evidence="1">Nucleus</location>
        <location evidence="1">Nuclear pore complex</location>
    </subcellularLocation>
</comment>
<dbReference type="GO" id="GO:0006606">
    <property type="term" value="P:protein import into nucleus"/>
    <property type="evidence" value="ECO:0007669"/>
    <property type="project" value="TreeGrafter"/>
</dbReference>
<keyword evidence="5" id="KW-0811">Translocation</keyword>
<feature type="region of interest" description="Disordered" evidence="9">
    <location>
        <begin position="1054"/>
        <end position="1080"/>
    </location>
</feature>
<keyword evidence="4" id="KW-0653">Protein transport</keyword>
<dbReference type="InterPro" id="IPR037700">
    <property type="entry name" value="NUP88/NUP82"/>
</dbReference>
<dbReference type="GO" id="GO:0005643">
    <property type="term" value="C:nuclear pore"/>
    <property type="evidence" value="ECO:0007669"/>
    <property type="project" value="UniProtKB-SubCell"/>
</dbReference>
<reference evidence="10 11" key="1">
    <citation type="journal article" date="2016" name="Front. Microbiol.">
        <title>Genome and transcriptome sequences reveal the specific parasitism of the nematophagous Purpureocillium lilacinum 36-1.</title>
        <authorList>
            <person name="Xie J."/>
            <person name="Li S."/>
            <person name="Mo C."/>
            <person name="Xiao X."/>
            <person name="Peng D."/>
            <person name="Wang G."/>
            <person name="Xiao Y."/>
        </authorList>
    </citation>
    <scope>NUCLEOTIDE SEQUENCE [LARGE SCALE GENOMIC DNA]</scope>
    <source>
        <strain evidence="10 11">36-1</strain>
    </source>
</reference>
<keyword evidence="7" id="KW-0539">Nucleus</keyword>
<dbReference type="GO" id="GO:0006406">
    <property type="term" value="P:mRNA export from nucleus"/>
    <property type="evidence" value="ECO:0007669"/>
    <property type="project" value="TreeGrafter"/>
</dbReference>
<dbReference type="EMBL" id="LCWV01000043">
    <property type="protein sequence ID" value="PWI64873.1"/>
    <property type="molecule type" value="Genomic_DNA"/>
</dbReference>
<evidence type="ECO:0008006" key="12">
    <source>
        <dbReference type="Google" id="ProtNLM"/>
    </source>
</evidence>
<dbReference type="InterPro" id="IPR036322">
    <property type="entry name" value="WD40_repeat_dom_sf"/>
</dbReference>
<dbReference type="GO" id="GO:0000056">
    <property type="term" value="P:ribosomal small subunit export from nucleus"/>
    <property type="evidence" value="ECO:0007669"/>
    <property type="project" value="InterPro"/>
</dbReference>
<proteinExistence type="predicted"/>
<name>A0A2U3DRI4_PURLI</name>
<evidence type="ECO:0000256" key="5">
    <source>
        <dbReference type="ARBA" id="ARBA00023010"/>
    </source>
</evidence>
<keyword evidence="8" id="KW-0175">Coiled coil</keyword>
<accession>A0A2U3DRI4</accession>
<dbReference type="GO" id="GO:0000055">
    <property type="term" value="P:ribosomal large subunit export from nucleus"/>
    <property type="evidence" value="ECO:0007669"/>
    <property type="project" value="InterPro"/>
</dbReference>
<feature type="region of interest" description="Disordered" evidence="9">
    <location>
        <begin position="94"/>
        <end position="118"/>
    </location>
</feature>
<dbReference type="PANTHER" id="PTHR13257:SF0">
    <property type="entry name" value="NUCLEAR PORE COMPLEX PROTEIN NUP88"/>
    <property type="match status" value="1"/>
</dbReference>
<evidence type="ECO:0000256" key="7">
    <source>
        <dbReference type="ARBA" id="ARBA00023242"/>
    </source>
</evidence>
<evidence type="ECO:0000256" key="2">
    <source>
        <dbReference type="ARBA" id="ARBA00022448"/>
    </source>
</evidence>
<gene>
    <name evidence="10" type="ORF">PCL_08506</name>
</gene>
<evidence type="ECO:0000313" key="10">
    <source>
        <dbReference type="EMBL" id="PWI64873.1"/>
    </source>
</evidence>
<evidence type="ECO:0000313" key="11">
    <source>
        <dbReference type="Proteomes" id="UP000245956"/>
    </source>
</evidence>